<dbReference type="OMA" id="WHFANSW"/>
<dbReference type="PROSITE" id="PS50184">
    <property type="entry name" value="VWFC_2"/>
    <property type="match status" value="3"/>
</dbReference>
<dbReference type="Pfam" id="PF00093">
    <property type="entry name" value="VWC"/>
    <property type="match status" value="3"/>
</dbReference>
<evidence type="ECO:0008006" key="10">
    <source>
        <dbReference type="Google" id="ProtNLM"/>
    </source>
</evidence>
<dbReference type="GO" id="GO:0036122">
    <property type="term" value="F:BMP binding"/>
    <property type="evidence" value="ECO:0007669"/>
    <property type="project" value="TreeGrafter"/>
</dbReference>
<name>A0A7R8UD85_HERIL</name>
<evidence type="ECO:0000256" key="4">
    <source>
        <dbReference type="ARBA" id="ARBA00022737"/>
    </source>
</evidence>
<evidence type="ECO:0000259" key="7">
    <source>
        <dbReference type="PROSITE" id="PS51233"/>
    </source>
</evidence>
<reference evidence="8 9" key="1">
    <citation type="submission" date="2020-11" db="EMBL/GenBank/DDBJ databases">
        <authorList>
            <person name="Wallbank WR R."/>
            <person name="Pardo Diaz C."/>
            <person name="Kozak K."/>
            <person name="Martin S."/>
            <person name="Jiggins C."/>
            <person name="Moest M."/>
            <person name="Warren A I."/>
            <person name="Generalovic N T."/>
            <person name="Byers J.R.P. K."/>
            <person name="Montejo-Kovacevich G."/>
            <person name="Yen C E."/>
        </authorList>
    </citation>
    <scope>NUCLEOTIDE SEQUENCE [LARGE SCALE GENOMIC DNA]</scope>
</reference>
<evidence type="ECO:0000313" key="8">
    <source>
        <dbReference type="EMBL" id="CAD7078640.1"/>
    </source>
</evidence>
<keyword evidence="4" id="KW-0677">Repeat</keyword>
<dbReference type="Pfam" id="PF08742">
    <property type="entry name" value="C8"/>
    <property type="match status" value="1"/>
</dbReference>
<dbReference type="AlphaFoldDB" id="A0A7R8UD85"/>
<dbReference type="Proteomes" id="UP000594454">
    <property type="component" value="Chromosome 1"/>
</dbReference>
<feature type="domain" description="VWFC" evidence="6">
    <location>
        <begin position="292"/>
        <end position="352"/>
    </location>
</feature>
<dbReference type="SMART" id="SM00216">
    <property type="entry name" value="VWD"/>
    <property type="match status" value="1"/>
</dbReference>
<dbReference type="InterPro" id="IPR001007">
    <property type="entry name" value="VWF_dom"/>
</dbReference>
<dbReference type="PANTHER" id="PTHR46698">
    <property type="entry name" value="CROSSVEINLESS 2"/>
    <property type="match status" value="1"/>
</dbReference>
<evidence type="ECO:0000259" key="6">
    <source>
        <dbReference type="PROSITE" id="PS50184"/>
    </source>
</evidence>
<dbReference type="OrthoDB" id="6019304at2759"/>
<feature type="region of interest" description="Disordered" evidence="5">
    <location>
        <begin position="632"/>
        <end position="678"/>
    </location>
</feature>
<evidence type="ECO:0000256" key="2">
    <source>
        <dbReference type="ARBA" id="ARBA00022525"/>
    </source>
</evidence>
<sequence length="678" mass="76272">MYIQSRYIASKISMLFGFSVLFLVLAASTIGITETIAGQRESCSNEGEEVKLGNFKCFKCKCQNGFVECEPENCPVIDDCYMLEERPRNGCCQKCKDCFYRGRRFPSGSEWSDPEDSCSTFQCEAGVITETIQECYTPCSKTIPPRPGQCCPTCLNCYLNGQQVLEGREVTLTEDPCLKCHCSNKKLTCAKKACPVLQCPVSTQIRIPGECCPRCSKKREIMQVPGKCILGKGFHSNGKHFAADRCTSCECVNGTSICHRNTCPVLECSPEYQKVNPGDCCPHCPPVAEVRSTCTYHNQTFQNEETWILGPCRSCKCHSGEIRCAQTKCPKVKCRPNEISITPEGQCCTRCVESAGICTVFGDPHYKTFDGKHFSFQGSCKYQLAADCHDHTFAIRVTNDGRLKNSTTRTRTVTLKIRGIRVNLGQKFRVKVNGSRVSVPFNLKSILKIDQSAEAIFLTTEIGLQIEWDGRSFLQIQVPPTYKNKLCGLCGNFNGISRDDLTSREGINCSDAKIWKFANSWKVGGQKTCNKRRLIRPQTCKIHSQLSLCSPLLESTTFGGCDSHINPHNYYEACKQDMCDCASQTCYCESFAAYAHECGRLGVSVPNWRRITNCQFEPTHNKNQDHSATMKKTLHKTEEKQQSERLRKKQRRPDFFTRHVPKALLIPKHQERTPPPLQ</sequence>
<feature type="domain" description="VWFD" evidence="7">
    <location>
        <begin position="356"/>
        <end position="530"/>
    </location>
</feature>
<dbReference type="InterPro" id="IPR052424">
    <property type="entry name" value="Kielin_Chordin-BMP_Reg"/>
</dbReference>
<dbReference type="PANTHER" id="PTHR46698:SF4">
    <property type="entry name" value="CROSSVEINLESS 2"/>
    <property type="match status" value="1"/>
</dbReference>
<evidence type="ECO:0000256" key="3">
    <source>
        <dbReference type="ARBA" id="ARBA00022729"/>
    </source>
</evidence>
<dbReference type="Gene3D" id="6.20.200.20">
    <property type="match status" value="4"/>
</dbReference>
<evidence type="ECO:0000313" key="9">
    <source>
        <dbReference type="Proteomes" id="UP000594454"/>
    </source>
</evidence>
<protein>
    <recommendedName>
        <fullName evidence="10">BMP-binding endothelial regulator protein</fullName>
    </recommendedName>
</protein>
<dbReference type="InterPro" id="IPR001846">
    <property type="entry name" value="VWF_type-D"/>
</dbReference>
<dbReference type="FunCoup" id="A0A7R8UD85">
    <property type="interactions" value="159"/>
</dbReference>
<organism evidence="8 9">
    <name type="scientific">Hermetia illucens</name>
    <name type="common">Black soldier fly</name>
    <dbReference type="NCBI Taxonomy" id="343691"/>
    <lineage>
        <taxon>Eukaryota</taxon>
        <taxon>Metazoa</taxon>
        <taxon>Ecdysozoa</taxon>
        <taxon>Arthropoda</taxon>
        <taxon>Hexapoda</taxon>
        <taxon>Insecta</taxon>
        <taxon>Pterygota</taxon>
        <taxon>Neoptera</taxon>
        <taxon>Endopterygota</taxon>
        <taxon>Diptera</taxon>
        <taxon>Brachycera</taxon>
        <taxon>Stratiomyomorpha</taxon>
        <taxon>Stratiomyidae</taxon>
        <taxon>Hermetiinae</taxon>
        <taxon>Hermetia</taxon>
    </lineage>
</organism>
<dbReference type="Pfam" id="PF00094">
    <property type="entry name" value="VWD"/>
    <property type="match status" value="1"/>
</dbReference>
<dbReference type="EMBL" id="LR899009">
    <property type="protein sequence ID" value="CAD7078640.1"/>
    <property type="molecule type" value="Genomic_DNA"/>
</dbReference>
<keyword evidence="2" id="KW-0964">Secreted</keyword>
<keyword evidence="3" id="KW-0732">Signal</keyword>
<dbReference type="GO" id="GO:0030513">
    <property type="term" value="P:positive regulation of BMP signaling pathway"/>
    <property type="evidence" value="ECO:0007669"/>
    <property type="project" value="TreeGrafter"/>
</dbReference>
<gene>
    <name evidence="8" type="ORF">HERILL_LOCUS1896</name>
</gene>
<dbReference type="PROSITE" id="PS01208">
    <property type="entry name" value="VWFC_1"/>
    <property type="match status" value="3"/>
</dbReference>
<feature type="compositionally biased region" description="Basic and acidic residues" evidence="5">
    <location>
        <begin position="635"/>
        <end position="645"/>
    </location>
</feature>
<dbReference type="SUPFAM" id="SSF57603">
    <property type="entry name" value="FnI-like domain"/>
    <property type="match status" value="5"/>
</dbReference>
<accession>A0A7R8UD85</accession>
<dbReference type="PROSITE" id="PS51233">
    <property type="entry name" value="VWFD"/>
    <property type="match status" value="1"/>
</dbReference>
<feature type="domain" description="VWFC" evidence="6">
    <location>
        <begin position="155"/>
        <end position="216"/>
    </location>
</feature>
<comment type="subcellular location">
    <subcellularLocation>
        <location evidence="1">Secreted</location>
    </subcellularLocation>
</comment>
<feature type="domain" description="VWFC" evidence="6">
    <location>
        <begin position="226"/>
        <end position="285"/>
    </location>
</feature>
<dbReference type="InterPro" id="IPR014853">
    <property type="entry name" value="VWF/SSPO/ZAN-like_Cys-rich_dom"/>
</dbReference>
<dbReference type="GO" id="GO:0005576">
    <property type="term" value="C:extracellular region"/>
    <property type="evidence" value="ECO:0007669"/>
    <property type="project" value="UniProtKB-SubCell"/>
</dbReference>
<evidence type="ECO:0000256" key="1">
    <source>
        <dbReference type="ARBA" id="ARBA00004613"/>
    </source>
</evidence>
<dbReference type="SMART" id="SM00214">
    <property type="entry name" value="VWC"/>
    <property type="match status" value="4"/>
</dbReference>
<dbReference type="InParanoid" id="A0A7R8UD85"/>
<proteinExistence type="predicted"/>
<keyword evidence="9" id="KW-1185">Reference proteome</keyword>
<evidence type="ECO:0000256" key="5">
    <source>
        <dbReference type="SAM" id="MobiDB-lite"/>
    </source>
</evidence>
<dbReference type="SMART" id="SM00832">
    <property type="entry name" value="C8"/>
    <property type="match status" value="1"/>
</dbReference>